<sequence length="318" mass="33365">MTMTRRSLALLAAVPILARPALAAWPDRPARIIVPFPAGGGLDLVGRLLAEPIGRAIGQTIVIENVAGAGGAIGIDALSRAQPDGYSFGISSGSTITLGPQLRATPYDPWALTHISRLVVSPFLLVAGTDTPYTDLAALLQRMRQRPDSVRFASAGVGTSTHLGIEWLNQKLGTRTEPVHYRGAAPALTDIYARNADVLISDATAWPLVQQGRLRLLAVSSAERWAPSPGTPTIAEAVPGVSFDNWYGLIAPGGVPAPVTERMAAESARALARPEVIERLEASGFTPAPLAGPAFAARLRTEAENWRGVLAAGNITVG</sequence>
<organism evidence="3 4">
    <name type="scientific">Neoroseomonas terrae</name>
    <dbReference type="NCBI Taxonomy" id="424799"/>
    <lineage>
        <taxon>Bacteria</taxon>
        <taxon>Pseudomonadati</taxon>
        <taxon>Pseudomonadota</taxon>
        <taxon>Alphaproteobacteria</taxon>
        <taxon>Acetobacterales</taxon>
        <taxon>Acetobacteraceae</taxon>
        <taxon>Neoroseomonas</taxon>
    </lineage>
</organism>
<comment type="caution">
    <text evidence="3">The sequence shown here is derived from an EMBL/GenBank/DDBJ whole genome shotgun (WGS) entry which is preliminary data.</text>
</comment>
<dbReference type="Gene3D" id="3.40.190.150">
    <property type="entry name" value="Bordetella uptake gene, domain 1"/>
    <property type="match status" value="1"/>
</dbReference>
<accession>A0ABS5EIN4</accession>
<dbReference type="PANTHER" id="PTHR42928">
    <property type="entry name" value="TRICARBOXYLATE-BINDING PROTEIN"/>
    <property type="match status" value="1"/>
</dbReference>
<dbReference type="Proteomes" id="UP000698752">
    <property type="component" value="Unassembled WGS sequence"/>
</dbReference>
<evidence type="ECO:0000256" key="2">
    <source>
        <dbReference type="SAM" id="SignalP"/>
    </source>
</evidence>
<dbReference type="RefSeq" id="WP_211869543.1">
    <property type="nucleotide sequence ID" value="NZ_JAAEDI010000014.1"/>
</dbReference>
<dbReference type="PANTHER" id="PTHR42928:SF5">
    <property type="entry name" value="BLR1237 PROTEIN"/>
    <property type="match status" value="1"/>
</dbReference>
<proteinExistence type="inferred from homology"/>
<dbReference type="Gene3D" id="3.40.190.10">
    <property type="entry name" value="Periplasmic binding protein-like II"/>
    <property type="match status" value="1"/>
</dbReference>
<evidence type="ECO:0000313" key="3">
    <source>
        <dbReference type="EMBL" id="MBR0650882.1"/>
    </source>
</evidence>
<protein>
    <submittedName>
        <fullName evidence="3">Tripartite tricarboxylate transporter substrate binding protein</fullName>
    </submittedName>
</protein>
<dbReference type="InterPro" id="IPR042100">
    <property type="entry name" value="Bug_dom1"/>
</dbReference>
<feature type="signal peptide" evidence="2">
    <location>
        <begin position="1"/>
        <end position="23"/>
    </location>
</feature>
<keyword evidence="2" id="KW-0732">Signal</keyword>
<dbReference type="InterPro" id="IPR005064">
    <property type="entry name" value="BUG"/>
</dbReference>
<comment type="similarity">
    <text evidence="1">Belongs to the UPF0065 (bug) family.</text>
</comment>
<evidence type="ECO:0000256" key="1">
    <source>
        <dbReference type="ARBA" id="ARBA00006987"/>
    </source>
</evidence>
<gene>
    <name evidence="3" type="ORF">GXW78_14510</name>
</gene>
<dbReference type="SUPFAM" id="SSF53850">
    <property type="entry name" value="Periplasmic binding protein-like II"/>
    <property type="match status" value="1"/>
</dbReference>
<dbReference type="PIRSF" id="PIRSF017082">
    <property type="entry name" value="YflP"/>
    <property type="match status" value="1"/>
</dbReference>
<name>A0ABS5EIN4_9PROT</name>
<keyword evidence="4" id="KW-1185">Reference proteome</keyword>
<feature type="chain" id="PRO_5046425527" evidence="2">
    <location>
        <begin position="24"/>
        <end position="318"/>
    </location>
</feature>
<evidence type="ECO:0000313" key="4">
    <source>
        <dbReference type="Proteomes" id="UP000698752"/>
    </source>
</evidence>
<dbReference type="CDD" id="cd07012">
    <property type="entry name" value="PBP2_Bug_TTT"/>
    <property type="match status" value="1"/>
</dbReference>
<dbReference type="Pfam" id="PF03401">
    <property type="entry name" value="TctC"/>
    <property type="match status" value="1"/>
</dbReference>
<reference evidence="4" key="1">
    <citation type="journal article" date="2021" name="Syst. Appl. Microbiol.">
        <title>Roseomonas hellenica sp. nov., isolated from roots of wild-growing Alkanna tinctoria.</title>
        <authorList>
            <person name="Rat A."/>
            <person name="Naranjo H.D."/>
            <person name="Lebbe L."/>
            <person name="Cnockaert M."/>
            <person name="Krigas N."/>
            <person name="Grigoriadou K."/>
            <person name="Maloupa E."/>
            <person name="Willems A."/>
        </authorList>
    </citation>
    <scope>NUCLEOTIDE SEQUENCE [LARGE SCALE GENOMIC DNA]</scope>
    <source>
        <strain evidence="4">LMG 31159</strain>
    </source>
</reference>
<dbReference type="EMBL" id="JAAEDI010000014">
    <property type="protein sequence ID" value="MBR0650882.1"/>
    <property type="molecule type" value="Genomic_DNA"/>
</dbReference>